<accession>A0A376GJI3</accession>
<evidence type="ECO:0000313" key="3">
    <source>
        <dbReference type="Proteomes" id="UP000254737"/>
    </source>
</evidence>
<sequence length="152" mass="17381">MVHFIQVPKFSEELINIPIKTDGEKRFVQFFGDVSAGFPSPAADFVQNNISLDEILLNHPEATYLNRVGGESMYPEYLKGDLLIIRSDIEPRHHDDIVVSVNNSEYTFKRYDAINKQLISLNPKYKNCIQLQDEDVVIILGVVTSLVRNTRK</sequence>
<name>A0A376GJI3_9FLAO</name>
<protein>
    <submittedName>
        <fullName evidence="2">DNA polymerase V subunit UmuD</fullName>
        <ecNumber evidence="2">3.4.21.-</ecNumber>
    </submittedName>
</protein>
<dbReference type="SUPFAM" id="SSF51306">
    <property type="entry name" value="LexA/Signal peptidase"/>
    <property type="match status" value="1"/>
</dbReference>
<dbReference type="EMBL" id="UFXS01000001">
    <property type="protein sequence ID" value="STD58567.1"/>
    <property type="molecule type" value="Genomic_DNA"/>
</dbReference>
<feature type="domain" description="Peptidase S24/S26A/S26B/S26C" evidence="1">
    <location>
        <begin position="30"/>
        <end position="143"/>
    </location>
</feature>
<dbReference type="CDD" id="cd06529">
    <property type="entry name" value="S24_LexA-like"/>
    <property type="match status" value="1"/>
</dbReference>
<reference evidence="2 3" key="1">
    <citation type="submission" date="2018-06" db="EMBL/GenBank/DDBJ databases">
        <authorList>
            <consortium name="Pathogen Informatics"/>
            <person name="Doyle S."/>
        </authorList>
    </citation>
    <scope>NUCLEOTIDE SEQUENCE [LARGE SCALE GENOMIC DNA]</scope>
    <source>
        <strain evidence="2 3">NCTC13456</strain>
    </source>
</reference>
<dbReference type="AlphaFoldDB" id="A0A376GJI3"/>
<dbReference type="InterPro" id="IPR036286">
    <property type="entry name" value="LexA/Signal_pep-like_sf"/>
</dbReference>
<dbReference type="InterPro" id="IPR050077">
    <property type="entry name" value="LexA_repressor"/>
</dbReference>
<keyword evidence="2" id="KW-0378">Hydrolase</keyword>
<dbReference type="Gene3D" id="2.10.109.10">
    <property type="entry name" value="Umud Fragment, subunit A"/>
    <property type="match status" value="1"/>
</dbReference>
<evidence type="ECO:0000313" key="2">
    <source>
        <dbReference type="EMBL" id="STD58567.1"/>
    </source>
</evidence>
<dbReference type="PANTHER" id="PTHR33516:SF2">
    <property type="entry name" value="LEXA REPRESSOR-RELATED"/>
    <property type="match status" value="1"/>
</dbReference>
<dbReference type="PANTHER" id="PTHR33516">
    <property type="entry name" value="LEXA REPRESSOR"/>
    <property type="match status" value="1"/>
</dbReference>
<dbReference type="Proteomes" id="UP000254737">
    <property type="component" value="Unassembled WGS sequence"/>
</dbReference>
<dbReference type="GO" id="GO:0016787">
    <property type="term" value="F:hydrolase activity"/>
    <property type="evidence" value="ECO:0007669"/>
    <property type="project" value="UniProtKB-KW"/>
</dbReference>
<dbReference type="STRING" id="343874.GCA_000805695_00059"/>
<dbReference type="Pfam" id="PF00717">
    <property type="entry name" value="Peptidase_S24"/>
    <property type="match status" value="1"/>
</dbReference>
<gene>
    <name evidence="2" type="primary">umuD_1</name>
    <name evidence="2" type="ORF">NCTC13456_02191</name>
</gene>
<dbReference type="InterPro" id="IPR015927">
    <property type="entry name" value="Peptidase_S24_S26A/B/C"/>
</dbReference>
<dbReference type="EC" id="3.4.21.-" evidence="2"/>
<proteinExistence type="predicted"/>
<organism evidence="2 3">
    <name type="scientific">Empedobacter falsenii</name>
    <dbReference type="NCBI Taxonomy" id="343874"/>
    <lineage>
        <taxon>Bacteria</taxon>
        <taxon>Pseudomonadati</taxon>
        <taxon>Bacteroidota</taxon>
        <taxon>Flavobacteriia</taxon>
        <taxon>Flavobacteriales</taxon>
        <taxon>Weeksellaceae</taxon>
        <taxon>Empedobacter</taxon>
    </lineage>
</organism>
<dbReference type="RefSeq" id="WP_115000508.1">
    <property type="nucleotide sequence ID" value="NZ_UFXS01000001.1"/>
</dbReference>
<dbReference type="InterPro" id="IPR039418">
    <property type="entry name" value="LexA-like"/>
</dbReference>
<evidence type="ECO:0000259" key="1">
    <source>
        <dbReference type="Pfam" id="PF00717"/>
    </source>
</evidence>